<feature type="transmembrane region" description="Helical" evidence="6">
    <location>
        <begin position="315"/>
        <end position="337"/>
    </location>
</feature>
<organism evidence="7 8">
    <name type="scientific">Jiangella anatolica</name>
    <dbReference type="NCBI Taxonomy" id="2670374"/>
    <lineage>
        <taxon>Bacteria</taxon>
        <taxon>Bacillati</taxon>
        <taxon>Actinomycetota</taxon>
        <taxon>Actinomycetes</taxon>
        <taxon>Jiangellales</taxon>
        <taxon>Jiangellaceae</taxon>
        <taxon>Jiangella</taxon>
    </lineage>
</organism>
<dbReference type="Proteomes" id="UP000248764">
    <property type="component" value="Unassembled WGS sequence"/>
</dbReference>
<feature type="transmembrane region" description="Helical" evidence="6">
    <location>
        <begin position="242"/>
        <end position="265"/>
    </location>
</feature>
<feature type="transmembrane region" description="Helical" evidence="6">
    <location>
        <begin position="16"/>
        <end position="34"/>
    </location>
</feature>
<dbReference type="PANTHER" id="PTHR30250:SF11">
    <property type="entry name" value="O-ANTIGEN TRANSPORTER-RELATED"/>
    <property type="match status" value="1"/>
</dbReference>
<evidence type="ECO:0000256" key="5">
    <source>
        <dbReference type="ARBA" id="ARBA00023136"/>
    </source>
</evidence>
<feature type="transmembrane region" description="Helical" evidence="6">
    <location>
        <begin position="205"/>
        <end position="230"/>
    </location>
</feature>
<dbReference type="PANTHER" id="PTHR30250">
    <property type="entry name" value="PST FAMILY PREDICTED COLANIC ACID TRANSPORTER"/>
    <property type="match status" value="1"/>
</dbReference>
<evidence type="ECO:0008006" key="9">
    <source>
        <dbReference type="Google" id="ProtNLM"/>
    </source>
</evidence>
<evidence type="ECO:0000256" key="4">
    <source>
        <dbReference type="ARBA" id="ARBA00022989"/>
    </source>
</evidence>
<feature type="transmembrane region" description="Helical" evidence="6">
    <location>
        <begin position="372"/>
        <end position="389"/>
    </location>
</feature>
<evidence type="ECO:0000256" key="1">
    <source>
        <dbReference type="ARBA" id="ARBA00004651"/>
    </source>
</evidence>
<dbReference type="AlphaFoldDB" id="A0A2W2CVS4"/>
<gene>
    <name evidence="7" type="ORF">C1I92_08825</name>
</gene>
<evidence type="ECO:0000256" key="2">
    <source>
        <dbReference type="ARBA" id="ARBA00022475"/>
    </source>
</evidence>
<evidence type="ECO:0000256" key="3">
    <source>
        <dbReference type="ARBA" id="ARBA00022692"/>
    </source>
</evidence>
<accession>A0A2W2CVS4</accession>
<feature type="transmembrane region" description="Helical" evidence="6">
    <location>
        <begin position="144"/>
        <end position="167"/>
    </location>
</feature>
<feature type="transmembrane region" description="Helical" evidence="6">
    <location>
        <begin position="46"/>
        <end position="66"/>
    </location>
</feature>
<dbReference type="GO" id="GO:0005886">
    <property type="term" value="C:plasma membrane"/>
    <property type="evidence" value="ECO:0007669"/>
    <property type="project" value="UniProtKB-SubCell"/>
</dbReference>
<keyword evidence="4 6" id="KW-1133">Transmembrane helix</keyword>
<feature type="transmembrane region" description="Helical" evidence="6">
    <location>
        <begin position="349"/>
        <end position="366"/>
    </location>
</feature>
<evidence type="ECO:0000256" key="6">
    <source>
        <dbReference type="SAM" id="Phobius"/>
    </source>
</evidence>
<sequence length="411" mass="41404">MPQLVRRLLGAGRSSAGLLALGTSVGNLLGYALTVAGARRLGPHEFGAFSALLALIIVGNVAALAVQATTARAAATGRPVAPAVRSGLILAITIGIALTALSPAAESVLQLPSPTPAIAAAVAIAALTATAPSLGIVQGRERFGLLAALVTIQAALRVGGGLAGMALEPTATSALIGIAAGFAAAGVVAWLAARPASLFSRRGGFAVRATLSSGAMLLGFVVLTNIDVILARHVLSPEVSGLYAAGSIFTKIAFWLPQFVPLLAFPALADPLRRRSAVTLGVTAVAVSGAALTALCWAFADPAVDLVAGPSYDDVVAWVPGFAGLGALYALAHLLVYAHLARRDRWTTGVLWVVLAAYVLTVELWATTLAGVLVPGLVAAALIVLWGLARERLGTPSPVEGTESAVAPATT</sequence>
<evidence type="ECO:0000313" key="8">
    <source>
        <dbReference type="Proteomes" id="UP000248764"/>
    </source>
</evidence>
<comment type="caution">
    <text evidence="7">The sequence shown here is derived from an EMBL/GenBank/DDBJ whole genome shotgun (WGS) entry which is preliminary data.</text>
</comment>
<dbReference type="InterPro" id="IPR050833">
    <property type="entry name" value="Poly_Biosynth_Transport"/>
</dbReference>
<keyword evidence="8" id="KW-1185">Reference proteome</keyword>
<reference evidence="7 8" key="1">
    <citation type="submission" date="2018-01" db="EMBL/GenBank/DDBJ databases">
        <title>Draft genome sequence of Jiangella sp. GTF31.</title>
        <authorList>
            <person name="Sahin N."/>
            <person name="Ay H."/>
            <person name="Saygin H."/>
        </authorList>
    </citation>
    <scope>NUCLEOTIDE SEQUENCE [LARGE SCALE GENOMIC DNA]</scope>
    <source>
        <strain evidence="7 8">GTF31</strain>
    </source>
</reference>
<evidence type="ECO:0000313" key="7">
    <source>
        <dbReference type="EMBL" id="PZF84323.1"/>
    </source>
</evidence>
<proteinExistence type="predicted"/>
<dbReference type="RefSeq" id="WP_111254302.1">
    <property type="nucleotide sequence ID" value="NZ_POTW01000016.1"/>
</dbReference>
<feature type="transmembrane region" description="Helical" evidence="6">
    <location>
        <begin position="277"/>
        <end position="300"/>
    </location>
</feature>
<name>A0A2W2CVS4_9ACTN</name>
<comment type="subcellular location">
    <subcellularLocation>
        <location evidence="1">Cell membrane</location>
        <topology evidence="1">Multi-pass membrane protein</topology>
    </subcellularLocation>
</comment>
<feature type="transmembrane region" description="Helical" evidence="6">
    <location>
        <begin position="87"/>
        <end position="105"/>
    </location>
</feature>
<keyword evidence="3 6" id="KW-0812">Transmembrane</keyword>
<keyword evidence="2" id="KW-1003">Cell membrane</keyword>
<keyword evidence="5 6" id="KW-0472">Membrane</keyword>
<dbReference type="EMBL" id="POTW01000016">
    <property type="protein sequence ID" value="PZF84323.1"/>
    <property type="molecule type" value="Genomic_DNA"/>
</dbReference>
<feature type="transmembrane region" description="Helical" evidence="6">
    <location>
        <begin position="117"/>
        <end position="137"/>
    </location>
</feature>
<protein>
    <recommendedName>
        <fullName evidence="9">Polysaccharide biosynthesis protein</fullName>
    </recommendedName>
</protein>
<feature type="transmembrane region" description="Helical" evidence="6">
    <location>
        <begin position="173"/>
        <end position="193"/>
    </location>
</feature>